<proteinExistence type="predicted"/>
<dbReference type="AlphaFoldDB" id="A0A2S5IY92"/>
<protein>
    <recommendedName>
        <fullName evidence="3">WXG100 family type VII secretion target</fullName>
    </recommendedName>
</protein>
<dbReference type="Proteomes" id="UP000239297">
    <property type="component" value="Unassembled WGS sequence"/>
</dbReference>
<name>A0A2S5IY92_9MICC</name>
<keyword evidence="2" id="KW-1185">Reference proteome</keyword>
<dbReference type="EMBL" id="PRKW01000003">
    <property type="protein sequence ID" value="PPB49538.1"/>
    <property type="molecule type" value="Genomic_DNA"/>
</dbReference>
<comment type="caution">
    <text evidence="1">The sequence shown here is derived from an EMBL/GenBank/DDBJ whole genome shotgun (WGS) entry which is preliminary data.</text>
</comment>
<dbReference type="NCBIfam" id="NF035935">
    <property type="entry name" value="ESAT6_3"/>
    <property type="match status" value="1"/>
</dbReference>
<evidence type="ECO:0000313" key="1">
    <source>
        <dbReference type="EMBL" id="PPB49538.1"/>
    </source>
</evidence>
<dbReference type="InterPro" id="IPR048032">
    <property type="entry name" value="ESAT6-like"/>
</dbReference>
<reference evidence="1 2" key="1">
    <citation type="journal article" date="2014" name="Int. J. Syst. Evol. Microbiol.">
        <title>Arthrobacter pityocampae sp. nov., isolated from Thaumetopoea pityocampa (Lep., Thaumetopoeidae).</title>
        <authorList>
            <person name="Ince I.A."/>
            <person name="Demirbag Z."/>
            <person name="Kati H."/>
        </authorList>
    </citation>
    <scope>NUCLEOTIDE SEQUENCE [LARGE SCALE GENOMIC DNA]</scope>
    <source>
        <strain evidence="1 2">Tp2</strain>
    </source>
</reference>
<accession>A0A2S5IY92</accession>
<gene>
    <name evidence="1" type="ORF">C4K88_07555</name>
</gene>
<sequence length="101" mass="10749">MSQDRVSFDTDISASVQGDIQSIVGRLEALIADREKAVSTAMSDFQADGVSEEYQAVEIRFKNAANETRNIISLVKATLGLNDQTATGAGSRARSAVQNIG</sequence>
<evidence type="ECO:0000313" key="2">
    <source>
        <dbReference type="Proteomes" id="UP000239297"/>
    </source>
</evidence>
<dbReference type="RefSeq" id="WP_104121024.1">
    <property type="nucleotide sequence ID" value="NZ_PRKW01000003.1"/>
</dbReference>
<evidence type="ECO:0008006" key="3">
    <source>
        <dbReference type="Google" id="ProtNLM"/>
    </source>
</evidence>
<dbReference type="Gene3D" id="1.10.287.1060">
    <property type="entry name" value="ESAT-6-like"/>
    <property type="match status" value="1"/>
</dbReference>
<organism evidence="1 2">
    <name type="scientific">Arthrobacter pityocampae</name>
    <dbReference type="NCBI Taxonomy" id="547334"/>
    <lineage>
        <taxon>Bacteria</taxon>
        <taxon>Bacillati</taxon>
        <taxon>Actinomycetota</taxon>
        <taxon>Actinomycetes</taxon>
        <taxon>Micrococcales</taxon>
        <taxon>Micrococcaceae</taxon>
        <taxon>Arthrobacter</taxon>
    </lineage>
</organism>
<dbReference type="OrthoDB" id="4965508at2"/>